<feature type="transmembrane region" description="Helical" evidence="7">
    <location>
        <begin position="301"/>
        <end position="323"/>
    </location>
</feature>
<keyword evidence="5 7" id="KW-1133">Transmembrane helix</keyword>
<keyword evidence="6 7" id="KW-0472">Membrane</keyword>
<dbReference type="InterPro" id="IPR003492">
    <property type="entry name" value="Battenin_disease_Cln3"/>
</dbReference>
<dbReference type="Gene3D" id="1.20.1250.20">
    <property type="entry name" value="MFS general substrate transporter like domains"/>
    <property type="match status" value="1"/>
</dbReference>
<dbReference type="HOGENOM" id="CLU_029663_2_0_1"/>
<accession>A7S0Q9</accession>
<feature type="transmembrane region" description="Helical" evidence="7">
    <location>
        <begin position="42"/>
        <end position="64"/>
    </location>
</feature>
<feature type="transmembrane region" description="Helical" evidence="7">
    <location>
        <begin position="12"/>
        <end position="30"/>
    </location>
</feature>
<feature type="transmembrane region" description="Helical" evidence="7">
    <location>
        <begin position="99"/>
        <end position="120"/>
    </location>
</feature>
<dbReference type="AlphaFoldDB" id="A7S0Q9"/>
<dbReference type="SUPFAM" id="SSF103473">
    <property type="entry name" value="MFS general substrate transporter"/>
    <property type="match status" value="1"/>
</dbReference>
<dbReference type="EMBL" id="DS469561">
    <property type="protein sequence ID" value="EDO42715.1"/>
    <property type="molecule type" value="Genomic_DNA"/>
</dbReference>
<evidence type="ECO:0000313" key="9">
    <source>
        <dbReference type="Proteomes" id="UP000001593"/>
    </source>
</evidence>
<organism evidence="8 9">
    <name type="scientific">Nematostella vectensis</name>
    <name type="common">Starlet sea anemone</name>
    <dbReference type="NCBI Taxonomy" id="45351"/>
    <lineage>
        <taxon>Eukaryota</taxon>
        <taxon>Metazoa</taxon>
        <taxon>Cnidaria</taxon>
        <taxon>Anthozoa</taxon>
        <taxon>Hexacorallia</taxon>
        <taxon>Actiniaria</taxon>
        <taxon>Edwardsiidae</taxon>
        <taxon>Nematostella</taxon>
    </lineage>
</organism>
<dbReference type="KEGG" id="nve:5514671"/>
<feature type="transmembrane region" description="Helical" evidence="7">
    <location>
        <begin position="329"/>
        <end position="350"/>
    </location>
</feature>
<dbReference type="InterPro" id="IPR036259">
    <property type="entry name" value="MFS_trans_sf"/>
</dbReference>
<comment type="similarity">
    <text evidence="2 7">Belongs to the battenin family.</text>
</comment>
<dbReference type="GO" id="GO:0012505">
    <property type="term" value="C:endomembrane system"/>
    <property type="evidence" value="ECO:0007669"/>
    <property type="project" value="UniProtKB-SubCell"/>
</dbReference>
<dbReference type="OrthoDB" id="5972614at2759"/>
<evidence type="ECO:0000256" key="3">
    <source>
        <dbReference type="ARBA" id="ARBA00022448"/>
    </source>
</evidence>
<comment type="subcellular location">
    <subcellularLocation>
        <location evidence="1">Endomembrane system</location>
        <topology evidence="1">Multi-pass membrane protein</topology>
    </subcellularLocation>
    <subcellularLocation>
        <location evidence="7">Lysosome membrane</location>
        <topology evidence="7">Multi-pass membrane protein</topology>
    </subcellularLocation>
</comment>
<gene>
    <name evidence="8" type="ORF">NEMVEDRAFT_v1g236816</name>
</gene>
<evidence type="ECO:0000256" key="5">
    <source>
        <dbReference type="ARBA" id="ARBA00022989"/>
    </source>
</evidence>
<dbReference type="GO" id="GO:0005773">
    <property type="term" value="C:vacuole"/>
    <property type="evidence" value="ECO:0000318"/>
    <property type="project" value="GO_Central"/>
</dbReference>
<name>A7S0Q9_NEMVE</name>
<keyword evidence="7" id="KW-0458">Lysosome</keyword>
<evidence type="ECO:0000313" key="8">
    <source>
        <dbReference type="EMBL" id="EDO42715.1"/>
    </source>
</evidence>
<evidence type="ECO:0000256" key="1">
    <source>
        <dbReference type="ARBA" id="ARBA00004127"/>
    </source>
</evidence>
<dbReference type="Proteomes" id="UP000001593">
    <property type="component" value="Unassembled WGS sequence"/>
</dbReference>
<reference evidence="8 9" key="1">
    <citation type="journal article" date="2007" name="Science">
        <title>Sea anemone genome reveals ancestral eumetazoan gene repertoire and genomic organization.</title>
        <authorList>
            <person name="Putnam N.H."/>
            <person name="Srivastava M."/>
            <person name="Hellsten U."/>
            <person name="Dirks B."/>
            <person name="Chapman J."/>
            <person name="Salamov A."/>
            <person name="Terry A."/>
            <person name="Shapiro H."/>
            <person name="Lindquist E."/>
            <person name="Kapitonov V.V."/>
            <person name="Jurka J."/>
            <person name="Genikhovich G."/>
            <person name="Grigoriev I.V."/>
            <person name="Lucas S.M."/>
            <person name="Steele R.E."/>
            <person name="Finnerty J.R."/>
            <person name="Technau U."/>
            <person name="Martindale M.Q."/>
            <person name="Rokhsar D.S."/>
        </authorList>
    </citation>
    <scope>NUCLEOTIDE SEQUENCE [LARGE SCALE GENOMIC DNA]</scope>
    <source>
        <strain evidence="9">CH2 X CH6</strain>
    </source>
</reference>
<evidence type="ECO:0000256" key="2">
    <source>
        <dbReference type="ARBA" id="ARBA00007467"/>
    </source>
</evidence>
<dbReference type="GO" id="GO:0005765">
    <property type="term" value="C:lysosomal membrane"/>
    <property type="evidence" value="ECO:0007669"/>
    <property type="project" value="UniProtKB-SubCell"/>
</dbReference>
<protein>
    <recommendedName>
        <fullName evidence="7">Battenin</fullName>
    </recommendedName>
</protein>
<dbReference type="GO" id="GO:0051453">
    <property type="term" value="P:regulation of intracellular pH"/>
    <property type="evidence" value="ECO:0000318"/>
    <property type="project" value="GO_Central"/>
</dbReference>
<dbReference type="PhylomeDB" id="A7S0Q9"/>
<keyword evidence="3" id="KW-0813">Transport</keyword>
<dbReference type="PANTHER" id="PTHR10981">
    <property type="entry name" value="BATTENIN"/>
    <property type="match status" value="1"/>
</dbReference>
<dbReference type="PRINTS" id="PR01315">
    <property type="entry name" value="BATTENIN"/>
</dbReference>
<dbReference type="Pfam" id="PF02487">
    <property type="entry name" value="CLN3"/>
    <property type="match status" value="1"/>
</dbReference>
<dbReference type="eggNOG" id="KOG3880">
    <property type="taxonomic scope" value="Eukaryota"/>
</dbReference>
<keyword evidence="4 7" id="KW-0812">Transmembrane</keyword>
<dbReference type="PANTHER" id="PTHR10981:SF0">
    <property type="entry name" value="BATTENIN"/>
    <property type="match status" value="1"/>
</dbReference>
<dbReference type="InParanoid" id="A7S0Q9"/>
<dbReference type="OMA" id="FTHGVIT"/>
<evidence type="ECO:0000256" key="4">
    <source>
        <dbReference type="ARBA" id="ARBA00022692"/>
    </source>
</evidence>
<proteinExistence type="inferred from homology"/>
<feature type="transmembrane region" description="Helical" evidence="7">
    <location>
        <begin position="216"/>
        <end position="235"/>
    </location>
</feature>
<feature type="transmembrane region" description="Helical" evidence="7">
    <location>
        <begin position="70"/>
        <end position="92"/>
    </location>
</feature>
<sequence length="404" mass="44724">MASDLKFRNIIAFFFFGFTLAIPNGLYLVATQDILSGSSIPSTVILIIMSVPHILLKFVAPWFVYKVSFLVWWAVVTALSLVSIVCVTADLVAVRMIGAFLSGPAMCLTSVVTMAMIAKYQSLDVLMSANRTGVGLGDIVSSFIYTGLTTWTCMSPQMAMVISLPLCFVPLLSHWLLDKTPLQEVDSYTGVQYTKTDHQEPHEEKPTPMIDTKHKTYRVVSMLWTICPLAGYLYLSKMSRYICTNALLTSIAFSNAPFLPRDHNQYYILLFDCARLLGSTGPILTSPAGPEWQELFKIRRIWIVAILDVIPIFLYLLTSWFRFITNYRIIFAVCFAHGIISGMLAVYAVIYTADQFVTKEEKGVAMGLVEVSCPMGILVVGVSCDGSGGGQLSYGYFGCRGCCC</sequence>
<evidence type="ECO:0000256" key="7">
    <source>
        <dbReference type="RuleBase" id="RU361113"/>
    </source>
</evidence>
<keyword evidence="9" id="KW-1185">Reference proteome</keyword>
<feature type="transmembrane region" description="Helical" evidence="7">
    <location>
        <begin position="132"/>
        <end position="151"/>
    </location>
</feature>
<evidence type="ECO:0000256" key="6">
    <source>
        <dbReference type="ARBA" id="ARBA00023136"/>
    </source>
</evidence>